<evidence type="ECO:0000256" key="11">
    <source>
        <dbReference type="ARBA" id="ARBA00047671"/>
    </source>
</evidence>
<evidence type="ECO:0000259" key="12">
    <source>
        <dbReference type="PROSITE" id="PS50862"/>
    </source>
</evidence>
<dbReference type="EMBL" id="FAXC01000086">
    <property type="protein sequence ID" value="CUV08590.1"/>
    <property type="molecule type" value="Genomic_DNA"/>
</dbReference>
<keyword evidence="6" id="KW-0547">Nucleotide-binding</keyword>
<dbReference type="Pfam" id="PF03129">
    <property type="entry name" value="HGTP_anticodon"/>
    <property type="match status" value="1"/>
</dbReference>
<dbReference type="PANTHER" id="PTHR43382">
    <property type="entry name" value="PROLYL-TRNA SYNTHETASE"/>
    <property type="match status" value="1"/>
</dbReference>
<proteinExistence type="inferred from homology"/>
<evidence type="ECO:0000256" key="4">
    <source>
        <dbReference type="ARBA" id="ARBA00022490"/>
    </source>
</evidence>
<dbReference type="CDD" id="cd00862">
    <property type="entry name" value="ProRS_anticodon_zinc"/>
    <property type="match status" value="1"/>
</dbReference>
<evidence type="ECO:0000256" key="5">
    <source>
        <dbReference type="ARBA" id="ARBA00022598"/>
    </source>
</evidence>
<protein>
    <recommendedName>
        <fullName evidence="3">proline--tRNA ligase</fullName>
        <ecNumber evidence="3">6.1.1.15</ecNumber>
    </recommendedName>
    <alternativeName>
        <fullName evidence="10">Prolyl-tRNA synthetase</fullName>
    </alternativeName>
</protein>
<dbReference type="EC" id="6.1.1.15" evidence="3"/>
<dbReference type="InterPro" id="IPR033721">
    <property type="entry name" value="ProRS_core_arch_euk"/>
</dbReference>
<keyword evidence="5 13" id="KW-0436">Ligase</keyword>
<dbReference type="FunFam" id="3.40.50.800:FF:000005">
    <property type="entry name" value="bifunctional glutamate/proline--tRNA ligase"/>
    <property type="match status" value="1"/>
</dbReference>
<dbReference type="Gene3D" id="3.30.110.30">
    <property type="entry name" value="C-terminal domain of ProRS"/>
    <property type="match status" value="1"/>
</dbReference>
<dbReference type="InterPro" id="IPR006195">
    <property type="entry name" value="aa-tRNA-synth_II"/>
</dbReference>
<dbReference type="GO" id="GO:0006433">
    <property type="term" value="P:prolyl-tRNA aminoacylation"/>
    <property type="evidence" value="ECO:0007669"/>
    <property type="project" value="InterPro"/>
</dbReference>
<evidence type="ECO:0000256" key="7">
    <source>
        <dbReference type="ARBA" id="ARBA00022840"/>
    </source>
</evidence>
<dbReference type="GO" id="GO:0005737">
    <property type="term" value="C:cytoplasm"/>
    <property type="evidence" value="ECO:0007669"/>
    <property type="project" value="UniProtKB-SubCell"/>
</dbReference>
<dbReference type="GO" id="GO:0004827">
    <property type="term" value="F:proline-tRNA ligase activity"/>
    <property type="evidence" value="ECO:0007669"/>
    <property type="project" value="UniProtKB-EC"/>
</dbReference>
<dbReference type="InterPro" id="IPR004499">
    <property type="entry name" value="Pro-tRNA-ligase_IIa_arc-type"/>
</dbReference>
<evidence type="ECO:0000256" key="2">
    <source>
        <dbReference type="ARBA" id="ARBA00011738"/>
    </source>
</evidence>
<name>A0A160VDL7_9ZZZZ</name>
<feature type="domain" description="Aminoacyl-transfer RNA synthetases class-II family profile" evidence="12">
    <location>
        <begin position="55"/>
        <end position="316"/>
    </location>
</feature>
<dbReference type="InterPro" id="IPR045864">
    <property type="entry name" value="aa-tRNA-synth_II/BPL/LPL"/>
</dbReference>
<dbReference type="PANTHER" id="PTHR43382:SF2">
    <property type="entry name" value="BIFUNCTIONAL GLUTAMATE_PROLINE--TRNA LIGASE"/>
    <property type="match status" value="1"/>
</dbReference>
<dbReference type="PROSITE" id="PS50862">
    <property type="entry name" value="AA_TRNA_LIGASE_II"/>
    <property type="match status" value="1"/>
</dbReference>
<keyword evidence="8" id="KW-0648">Protein biosynthesis</keyword>
<dbReference type="CDD" id="cd00778">
    <property type="entry name" value="ProRS_core_arch_euk"/>
    <property type="match status" value="1"/>
</dbReference>
<keyword evidence="4" id="KW-0963">Cytoplasm</keyword>
<dbReference type="InterPro" id="IPR017449">
    <property type="entry name" value="Pro-tRNA_synth_II"/>
</dbReference>
<accession>A0A160VDL7</accession>
<reference evidence="13" key="1">
    <citation type="submission" date="2015-10" db="EMBL/GenBank/DDBJ databases">
        <authorList>
            <person name="Gilbert D.G."/>
        </authorList>
    </citation>
    <scope>NUCLEOTIDE SEQUENCE</scope>
</reference>
<comment type="subcellular location">
    <subcellularLocation>
        <location evidence="1">Cytoplasm</location>
    </subcellularLocation>
</comment>
<comment type="subunit">
    <text evidence="2">Homodimer.</text>
</comment>
<dbReference type="GO" id="GO:0005524">
    <property type="term" value="F:ATP binding"/>
    <property type="evidence" value="ECO:0007669"/>
    <property type="project" value="UniProtKB-KW"/>
</dbReference>
<dbReference type="HAMAP" id="MF_01571">
    <property type="entry name" value="Pro_tRNA_synth_type3"/>
    <property type="match status" value="1"/>
</dbReference>
<evidence type="ECO:0000256" key="3">
    <source>
        <dbReference type="ARBA" id="ARBA00012831"/>
    </source>
</evidence>
<dbReference type="SUPFAM" id="SSF55681">
    <property type="entry name" value="Class II aaRS and biotin synthetases"/>
    <property type="match status" value="1"/>
</dbReference>
<dbReference type="Gene3D" id="3.40.50.800">
    <property type="entry name" value="Anticodon-binding domain"/>
    <property type="match status" value="1"/>
</dbReference>
<evidence type="ECO:0000256" key="8">
    <source>
        <dbReference type="ARBA" id="ARBA00022917"/>
    </source>
</evidence>
<evidence type="ECO:0000256" key="10">
    <source>
        <dbReference type="ARBA" id="ARBA00029731"/>
    </source>
</evidence>
<dbReference type="FunFam" id="3.30.930.10:FF:000023">
    <property type="entry name" value="Proline--tRNA ligase"/>
    <property type="match status" value="1"/>
</dbReference>
<dbReference type="GO" id="GO:0017101">
    <property type="term" value="C:aminoacyl-tRNA synthetase multienzyme complex"/>
    <property type="evidence" value="ECO:0007669"/>
    <property type="project" value="TreeGrafter"/>
</dbReference>
<dbReference type="InterPro" id="IPR004154">
    <property type="entry name" value="Anticodon-bd"/>
</dbReference>
<dbReference type="NCBIfam" id="TIGR00408">
    <property type="entry name" value="proS_fam_I"/>
    <property type="match status" value="1"/>
</dbReference>
<dbReference type="Gene3D" id="3.30.930.10">
    <property type="entry name" value="Bira Bifunctional Protein, Domain 2"/>
    <property type="match status" value="1"/>
</dbReference>
<dbReference type="AlphaFoldDB" id="A0A160VDL7"/>
<dbReference type="SUPFAM" id="SSF64586">
    <property type="entry name" value="C-terminal domain of ProRS"/>
    <property type="match status" value="1"/>
</dbReference>
<dbReference type="SUPFAM" id="SSF52954">
    <property type="entry name" value="Class II aaRS ABD-related"/>
    <property type="match status" value="1"/>
</dbReference>
<evidence type="ECO:0000256" key="6">
    <source>
        <dbReference type="ARBA" id="ARBA00022741"/>
    </source>
</evidence>
<dbReference type="Pfam" id="PF00587">
    <property type="entry name" value="tRNA-synt_2b"/>
    <property type="match status" value="1"/>
</dbReference>
<organism evidence="13">
    <name type="scientific">hydrothermal vent metagenome</name>
    <dbReference type="NCBI Taxonomy" id="652676"/>
    <lineage>
        <taxon>unclassified sequences</taxon>
        <taxon>metagenomes</taxon>
        <taxon>ecological metagenomes</taxon>
    </lineage>
</organism>
<keyword evidence="9 13" id="KW-0030">Aminoacyl-tRNA synthetase</keyword>
<dbReference type="InterPro" id="IPR002314">
    <property type="entry name" value="aa-tRNA-synt_IIb"/>
</dbReference>
<dbReference type="InterPro" id="IPR036621">
    <property type="entry name" value="Anticodon-bd_dom_sf"/>
</dbReference>
<dbReference type="InterPro" id="IPR016061">
    <property type="entry name" value="Pro-tRNA_ligase_II_C"/>
</dbReference>
<gene>
    <name evidence="13" type="ORF">MGWOODY_Mmi1832</name>
</gene>
<sequence length="512" mass="58078">MFLLNDLSKPANFLATNQYNYNMSKGVTPQNKDYAAWYTDVIIKAGLADYGPVKGTMVIKPYGYALWENIKGSLDTMLKATGHENAYFPLFIPKSFFAREAEHVQGFAKECAVVTHHRLRISADGKDLEVDPDSKLEEEVIVRPTSETVIWSMYKKWIQSYRDLPLLINQWANVVRWEMRTRLFLRTTEFLWQEGHTAHETAAEAEQETLKILEIYRQLAEDYLAMPVLTGLKTESEKFAGADKTYSIEAMMGDKRALQAGTSHNLGQNFAKAFDVTFQDRNNQEKYVYATSWGVSTRLVGGVVMTHGDDKGLRIPPKIAPIQTVVIPIVRSEEDQVKIKEYVDLFLGDLIEQGVRMEVDWSNNSPGFKFNEWEMKGVPIRLEVGARDMSDEQVILVRRDNGEKQAVQVQELINIIPKMLAEIQSSLLQQAKDFQNANTNSVDNYGDFKKIISNNGGYIRCGWDGTPETEDAIKNETKATIRCIPFDSDPSGLTCIYSGKKAQHEVVFSKAY</sequence>
<evidence type="ECO:0000313" key="13">
    <source>
        <dbReference type="EMBL" id="CUV08590.1"/>
    </source>
</evidence>
<evidence type="ECO:0000256" key="1">
    <source>
        <dbReference type="ARBA" id="ARBA00004496"/>
    </source>
</evidence>
<evidence type="ECO:0000256" key="9">
    <source>
        <dbReference type="ARBA" id="ARBA00023146"/>
    </source>
</evidence>
<comment type="catalytic activity">
    <reaction evidence="11">
        <text>tRNA(Pro) + L-proline + ATP = L-prolyl-tRNA(Pro) + AMP + diphosphate</text>
        <dbReference type="Rhea" id="RHEA:14305"/>
        <dbReference type="Rhea" id="RHEA-COMP:9700"/>
        <dbReference type="Rhea" id="RHEA-COMP:9702"/>
        <dbReference type="ChEBI" id="CHEBI:30616"/>
        <dbReference type="ChEBI" id="CHEBI:33019"/>
        <dbReference type="ChEBI" id="CHEBI:60039"/>
        <dbReference type="ChEBI" id="CHEBI:78442"/>
        <dbReference type="ChEBI" id="CHEBI:78532"/>
        <dbReference type="ChEBI" id="CHEBI:456215"/>
        <dbReference type="EC" id="6.1.1.15"/>
    </reaction>
</comment>
<dbReference type="Pfam" id="PF09180">
    <property type="entry name" value="ProRS-C_1"/>
    <property type="match status" value="1"/>
</dbReference>
<dbReference type="SMART" id="SM00946">
    <property type="entry name" value="ProRS-C_1"/>
    <property type="match status" value="1"/>
</dbReference>
<keyword evidence="7" id="KW-0067">ATP-binding</keyword>